<feature type="transmembrane region" description="Helical" evidence="2">
    <location>
        <begin position="206"/>
        <end position="226"/>
    </location>
</feature>
<proteinExistence type="predicted"/>
<gene>
    <name evidence="3" type="ORF">CTA1_2914</name>
</gene>
<name>A0A4U6XHF6_9PEZI</name>
<dbReference type="AlphaFoldDB" id="A0A4U6XHF6"/>
<feature type="transmembrane region" description="Helical" evidence="2">
    <location>
        <begin position="176"/>
        <end position="194"/>
    </location>
</feature>
<feature type="region of interest" description="Disordered" evidence="1">
    <location>
        <begin position="1"/>
        <end position="31"/>
    </location>
</feature>
<dbReference type="EMBL" id="PJEX01000124">
    <property type="protein sequence ID" value="TKW54732.1"/>
    <property type="molecule type" value="Genomic_DNA"/>
</dbReference>
<feature type="compositionally biased region" description="Low complexity" evidence="1">
    <location>
        <begin position="135"/>
        <end position="146"/>
    </location>
</feature>
<keyword evidence="2" id="KW-0812">Transmembrane</keyword>
<reference evidence="3 4" key="1">
    <citation type="journal article" date="2019" name="PLoS ONE">
        <title>Comparative genome analysis indicates high evolutionary potential of pathogenicity genes in Colletotrichum tanaceti.</title>
        <authorList>
            <person name="Lelwala R.V."/>
            <person name="Korhonen P.K."/>
            <person name="Young N.D."/>
            <person name="Scott J.B."/>
            <person name="Ades P.A."/>
            <person name="Gasser R.B."/>
            <person name="Taylor P.W.J."/>
        </authorList>
    </citation>
    <scope>NUCLEOTIDE SEQUENCE [LARGE SCALE GENOMIC DNA]</scope>
    <source>
        <strain evidence="3">BRIP57314</strain>
    </source>
</reference>
<evidence type="ECO:0000313" key="4">
    <source>
        <dbReference type="Proteomes" id="UP000310108"/>
    </source>
</evidence>
<feature type="transmembrane region" description="Helical" evidence="2">
    <location>
        <begin position="57"/>
        <end position="78"/>
    </location>
</feature>
<evidence type="ECO:0000256" key="1">
    <source>
        <dbReference type="SAM" id="MobiDB-lite"/>
    </source>
</evidence>
<feature type="compositionally biased region" description="Acidic residues" evidence="1">
    <location>
        <begin position="20"/>
        <end position="31"/>
    </location>
</feature>
<accession>A0A4U6XHF6</accession>
<organism evidence="3 4">
    <name type="scientific">Colletotrichum tanaceti</name>
    <dbReference type="NCBI Taxonomy" id="1306861"/>
    <lineage>
        <taxon>Eukaryota</taxon>
        <taxon>Fungi</taxon>
        <taxon>Dikarya</taxon>
        <taxon>Ascomycota</taxon>
        <taxon>Pezizomycotina</taxon>
        <taxon>Sordariomycetes</taxon>
        <taxon>Hypocreomycetidae</taxon>
        <taxon>Glomerellales</taxon>
        <taxon>Glomerellaceae</taxon>
        <taxon>Colletotrichum</taxon>
        <taxon>Colletotrichum destructivum species complex</taxon>
    </lineage>
</organism>
<dbReference type="Proteomes" id="UP000310108">
    <property type="component" value="Unassembled WGS sequence"/>
</dbReference>
<comment type="caution">
    <text evidence="3">The sequence shown here is derived from an EMBL/GenBank/DDBJ whole genome shotgun (WGS) entry which is preliminary data.</text>
</comment>
<protein>
    <submittedName>
        <fullName evidence="3">Uncharacterized protein</fullName>
    </submittedName>
</protein>
<evidence type="ECO:0000256" key="2">
    <source>
        <dbReference type="SAM" id="Phobius"/>
    </source>
</evidence>
<sequence>MAEPRGAAARLRRTFHYPTDDDSADSQPEAMDEEEQEILIQRLADENAARNAQFNTLLLALPLLTTVPYIVSILRLSAPLTSLLSITSLLSTAHLLRTQPPGITGITFLDVWFRPKTPRASPSSSLASSTSSVSAASSSSSLSSSSYQPIRAPVRTRPRRSSFSFVENHKSPLETYLPYLNFGLCVVLVLTGFVTRSGERHALGHVGLGNLPAIVYVVILIAKVVMGSVDPEKELAALRYDFKGA</sequence>
<feature type="region of interest" description="Disordered" evidence="1">
    <location>
        <begin position="135"/>
        <end position="155"/>
    </location>
</feature>
<keyword evidence="2" id="KW-1133">Transmembrane helix</keyword>
<keyword evidence="4" id="KW-1185">Reference proteome</keyword>
<evidence type="ECO:0000313" key="3">
    <source>
        <dbReference type="EMBL" id="TKW54732.1"/>
    </source>
</evidence>
<keyword evidence="2" id="KW-0472">Membrane</keyword>